<dbReference type="GO" id="GO:0140818">
    <property type="term" value="F:mRNA 5'-triphosphate monophosphatase activity"/>
    <property type="evidence" value="ECO:0007669"/>
    <property type="project" value="UniProtKB-EC"/>
</dbReference>
<comment type="catalytic activity">
    <reaction evidence="49">
        <text>a 5'-end triphospho-ribonucleoside in mRNA + H2O = a 5'-end diphospho-ribonucleoside in mRNA + phosphate + H(+)</text>
        <dbReference type="Rhea" id="RHEA:67004"/>
        <dbReference type="Rhea" id="RHEA-COMP:17164"/>
        <dbReference type="Rhea" id="RHEA-COMP:17165"/>
        <dbReference type="ChEBI" id="CHEBI:15377"/>
        <dbReference type="ChEBI" id="CHEBI:15378"/>
        <dbReference type="ChEBI" id="CHEBI:43474"/>
        <dbReference type="ChEBI" id="CHEBI:167616"/>
        <dbReference type="ChEBI" id="CHEBI:167618"/>
        <dbReference type="EC" id="3.6.1.74"/>
    </reaction>
    <physiologicalReaction direction="left-to-right" evidence="49">
        <dbReference type="Rhea" id="RHEA:67005"/>
    </physiologicalReaction>
</comment>
<proteinExistence type="predicted"/>
<feature type="domain" description="(+)RNA virus helicase C-terminal" evidence="61">
    <location>
        <begin position="689"/>
        <end position="990"/>
    </location>
</feature>
<evidence type="ECO:0000256" key="28">
    <source>
        <dbReference type="ARBA" id="ARBA00022833"/>
    </source>
</evidence>
<evidence type="ECO:0000256" key="36">
    <source>
        <dbReference type="ARBA" id="ARBA00023103"/>
    </source>
</evidence>
<dbReference type="PROSITE" id="PS51520">
    <property type="entry name" value="NSP2PRO"/>
    <property type="match status" value="1"/>
</dbReference>
<feature type="active site" description="For cysteine protease nsP2 activity" evidence="56">
    <location>
        <position position="1081"/>
    </location>
</feature>
<dbReference type="InterPro" id="IPR044371">
    <property type="entry name" value="Macro_X_NSP3-like"/>
</dbReference>
<evidence type="ECO:0000256" key="56">
    <source>
        <dbReference type="PROSITE-ProRule" id="PRU00853"/>
    </source>
</evidence>
<dbReference type="InterPro" id="IPR043502">
    <property type="entry name" value="DNA/RNA_pol_sf"/>
</dbReference>
<keyword evidence="15" id="KW-0489">Methyltransferase</keyword>
<evidence type="ECO:0000259" key="62">
    <source>
        <dbReference type="PROSITE" id="PS51743"/>
    </source>
</evidence>
<dbReference type="GO" id="GO:1990817">
    <property type="term" value="F:poly(A) RNA polymerase activity"/>
    <property type="evidence" value="ECO:0007669"/>
    <property type="project" value="UniProtKB-EC"/>
</dbReference>
<keyword evidence="21" id="KW-0479">Metal-binding</keyword>
<keyword evidence="39" id="KW-0564">Palmitate</keyword>
<evidence type="ECO:0000256" key="29">
    <source>
        <dbReference type="ARBA" id="ARBA00022840"/>
    </source>
</evidence>
<evidence type="ECO:0000256" key="27">
    <source>
        <dbReference type="ARBA" id="ARBA00022807"/>
    </source>
</evidence>
<evidence type="ECO:0000256" key="24">
    <source>
        <dbReference type="ARBA" id="ARBA00022791"/>
    </source>
</evidence>
<evidence type="ECO:0000256" key="48">
    <source>
        <dbReference type="ARBA" id="ARBA00047631"/>
    </source>
</evidence>
<keyword evidence="40" id="KW-1159">RNA suppression of termination</keyword>
<dbReference type="GO" id="GO:0003724">
    <property type="term" value="F:RNA helicase activity"/>
    <property type="evidence" value="ECO:0007669"/>
    <property type="project" value="UniProtKB-EC"/>
</dbReference>
<keyword evidence="13" id="KW-1048">Host nucleus</keyword>
<evidence type="ECO:0000256" key="40">
    <source>
        <dbReference type="ARBA" id="ARBA00023151"/>
    </source>
</evidence>
<organismHost>
    <name type="scientific">Culex tritaeniorhynchus</name>
    <name type="common">Mosquito</name>
    <dbReference type="NCBI Taxonomy" id="7178"/>
</organismHost>
<feature type="active site" description="For cysteine protease nsP2 activity" evidence="56">
    <location>
        <position position="1012"/>
    </location>
</feature>
<evidence type="ECO:0000256" key="54">
    <source>
        <dbReference type="ARBA" id="ARBA00048986"/>
    </source>
</evidence>
<evidence type="ECO:0000256" key="38">
    <source>
        <dbReference type="ARBA" id="ARBA00023136"/>
    </source>
</evidence>
<evidence type="ECO:0000256" key="25">
    <source>
        <dbReference type="ARBA" id="ARBA00022801"/>
    </source>
</evidence>
<protein>
    <recommendedName>
        <fullName evidence="9">Polyprotein P1234</fullName>
    </recommendedName>
    <alternativeName>
        <fullName evidence="46">Non-structural polyprotein</fullName>
    </alternativeName>
</protein>
<evidence type="ECO:0000256" key="49">
    <source>
        <dbReference type="ARBA" id="ARBA00047740"/>
    </source>
</evidence>
<dbReference type="Gene3D" id="3.40.220.10">
    <property type="entry name" value="Leucine Aminopeptidase, subunit E, domain 1"/>
    <property type="match status" value="1"/>
</dbReference>
<dbReference type="GO" id="GO:0006370">
    <property type="term" value="P:7-methylguanosine mRNA capping"/>
    <property type="evidence" value="ECO:0007669"/>
    <property type="project" value="UniProtKB-KW"/>
</dbReference>
<comment type="catalytic activity">
    <reaction evidence="51">
        <text>5-O-(ADP-D-ribosyl)-L-glutamyl-[protein] + H2O = L-glutamyl-[protein] + ADP-D-ribose + H(+)</text>
        <dbReference type="Rhea" id="RHEA:58248"/>
        <dbReference type="Rhea" id="RHEA-COMP:10208"/>
        <dbReference type="Rhea" id="RHEA-COMP:15089"/>
        <dbReference type="ChEBI" id="CHEBI:15377"/>
        <dbReference type="ChEBI" id="CHEBI:15378"/>
        <dbReference type="ChEBI" id="CHEBI:29973"/>
        <dbReference type="ChEBI" id="CHEBI:57967"/>
        <dbReference type="ChEBI" id="CHEBI:142540"/>
    </reaction>
    <physiologicalReaction direction="left-to-right" evidence="51">
        <dbReference type="Rhea" id="RHEA:58249"/>
    </physiologicalReaction>
</comment>
<evidence type="ECO:0000256" key="47">
    <source>
        <dbReference type="ARBA" id="ARBA00034446"/>
    </source>
</evidence>
<dbReference type="GO" id="GO:0044176">
    <property type="term" value="C:host cell filopodium"/>
    <property type="evidence" value="ECO:0007669"/>
    <property type="project" value="UniProtKB-SubCell"/>
</dbReference>
<dbReference type="InterPro" id="IPR001788">
    <property type="entry name" value="RNA-dep_RNA_pol_alsuvir"/>
</dbReference>
<dbReference type="PROSITE" id="PS50507">
    <property type="entry name" value="RDRP_SSRNA_POS"/>
    <property type="match status" value="1"/>
</dbReference>
<evidence type="ECO:0000256" key="12">
    <source>
        <dbReference type="ARBA" id="ARBA00022511"/>
    </source>
</evidence>
<evidence type="ECO:0000256" key="35">
    <source>
        <dbReference type="ARBA" id="ARBA00023042"/>
    </source>
</evidence>
<keyword evidence="20" id="KW-0548">Nucleotidyltransferase</keyword>
<evidence type="ECO:0000256" key="52">
    <source>
        <dbReference type="ARBA" id="ARBA00048482"/>
    </source>
</evidence>
<evidence type="ECO:0000256" key="17">
    <source>
        <dbReference type="ARBA" id="ARBA00022670"/>
    </source>
</evidence>
<keyword evidence="43" id="KW-0511">Multifunctional enzyme</keyword>
<feature type="domain" description="Macro" evidence="59">
    <location>
        <begin position="1323"/>
        <end position="1492"/>
    </location>
</feature>
<dbReference type="InterPro" id="IPR044936">
    <property type="entry name" value="Alphavirus_nsp2pro_sf"/>
</dbReference>
<dbReference type="FunFam" id="3.40.220.10:FF:000015">
    <property type="entry name" value="Polyprotein P1234"/>
    <property type="match status" value="1"/>
</dbReference>
<dbReference type="GO" id="GO:0039523">
    <property type="term" value="P:symbiont-mediated suppression of host mRNA transcription via inhibition of RNA polymerase II activity"/>
    <property type="evidence" value="ECO:0007669"/>
    <property type="project" value="UniProtKB-KW"/>
</dbReference>
<evidence type="ECO:0000256" key="32">
    <source>
        <dbReference type="ARBA" id="ARBA00022884"/>
    </source>
</evidence>
<dbReference type="InterPro" id="IPR029063">
    <property type="entry name" value="SAM-dependent_MTases_sf"/>
</dbReference>
<dbReference type="Pfam" id="PF20852">
    <property type="entry name" value="nsP3_ZBD"/>
    <property type="match status" value="1"/>
</dbReference>
<evidence type="ECO:0000256" key="11">
    <source>
        <dbReference type="ARBA" id="ARBA00022488"/>
    </source>
</evidence>
<dbReference type="GO" id="GO:0020002">
    <property type="term" value="C:host cell plasma membrane"/>
    <property type="evidence" value="ECO:0007669"/>
    <property type="project" value="UniProtKB-SubCell"/>
</dbReference>
<dbReference type="InterPro" id="IPR002620">
    <property type="entry name" value="Alphavirus_nsp2pro"/>
</dbReference>
<keyword evidence="16" id="KW-0507">mRNA processing</keyword>
<comment type="catalytic activity">
    <reaction evidence="54">
        <text>N(7)-methyl-GTP + L-histidyl-[protein] = N(tele)-(N(7)-methylguanosine 5'-phospho)-L-histidyl-[protein] + diphosphate</text>
        <dbReference type="Rhea" id="RHEA:54792"/>
        <dbReference type="Rhea" id="RHEA-COMP:9745"/>
        <dbReference type="Rhea" id="RHEA-COMP:13995"/>
        <dbReference type="ChEBI" id="CHEBI:29979"/>
        <dbReference type="ChEBI" id="CHEBI:33019"/>
        <dbReference type="ChEBI" id="CHEBI:87133"/>
        <dbReference type="ChEBI" id="CHEBI:138334"/>
    </reaction>
    <physiologicalReaction direction="left-to-right" evidence="54">
        <dbReference type="Rhea" id="RHEA:54793"/>
    </physiologicalReaction>
</comment>
<dbReference type="GO" id="GO:0003968">
    <property type="term" value="F:RNA-directed RNA polymerase activity"/>
    <property type="evidence" value="ECO:0007669"/>
    <property type="project" value="UniProtKB-KW"/>
</dbReference>
<keyword evidence="30" id="KW-0832">Ubl conjugation</keyword>
<dbReference type="InterPro" id="IPR027351">
    <property type="entry name" value="(+)RNA_virus_helicase_core_dom"/>
</dbReference>
<evidence type="ECO:0000256" key="26">
    <source>
        <dbReference type="ARBA" id="ARBA00022806"/>
    </source>
</evidence>
<organismHost>
    <name type="scientific">Equus caballus</name>
    <name type="common">Horse</name>
    <dbReference type="NCBI Taxonomy" id="9796"/>
</organismHost>
<keyword evidence="31" id="KW-1043">Host membrane</keyword>
<evidence type="ECO:0000259" key="59">
    <source>
        <dbReference type="PROSITE" id="PS51154"/>
    </source>
</evidence>
<dbReference type="SUPFAM" id="SSF56672">
    <property type="entry name" value="DNA/RNA polymerases"/>
    <property type="match status" value="1"/>
</dbReference>
<dbReference type="GO" id="GO:0008174">
    <property type="term" value="F:mRNA methyltransferase activity"/>
    <property type="evidence" value="ECO:0007669"/>
    <property type="project" value="UniProtKB-UniRule"/>
</dbReference>
<dbReference type="InterPro" id="IPR047311">
    <property type="entry name" value="Togaviridae_RdRp"/>
</dbReference>
<evidence type="ECO:0000256" key="50">
    <source>
        <dbReference type="ARBA" id="ARBA00047984"/>
    </source>
</evidence>
<comment type="catalytic activity">
    <reaction evidence="47">
        <text>ADP-alpha-D-ribose 1''-phosphate + H2O = ADP-D-ribose + phosphate</text>
        <dbReference type="Rhea" id="RHEA:25029"/>
        <dbReference type="ChEBI" id="CHEBI:15377"/>
        <dbReference type="ChEBI" id="CHEBI:43474"/>
        <dbReference type="ChEBI" id="CHEBI:57967"/>
        <dbReference type="ChEBI" id="CHEBI:58753"/>
        <dbReference type="EC" id="3.1.3.84"/>
    </reaction>
    <physiologicalReaction direction="left-to-right" evidence="47">
        <dbReference type="Rhea" id="RHEA:25030"/>
    </physiologicalReaction>
</comment>
<dbReference type="Pfam" id="PF20896">
    <property type="entry name" value="ToMV_Hel_N"/>
    <property type="match status" value="1"/>
</dbReference>
<dbReference type="SMART" id="SM00506">
    <property type="entry name" value="A1pp"/>
    <property type="match status" value="1"/>
</dbReference>
<keyword evidence="35" id="KW-0506">mRNA capping</keyword>
<keyword evidence="23" id="KW-0547">Nucleotide-binding</keyword>
<comment type="function">
    <text evidence="3">Inactive precursor of the viral replicase, which is activated by cleavages carried out by the viral protease nsP2.</text>
</comment>
<keyword evidence="44" id="KW-0449">Lipoprotein</keyword>
<evidence type="ECO:0000256" key="18">
    <source>
        <dbReference type="ARBA" id="ARBA00022679"/>
    </source>
</evidence>
<dbReference type="GO" id="GO:0006351">
    <property type="term" value="P:DNA-templated transcription"/>
    <property type="evidence" value="ECO:0007669"/>
    <property type="project" value="InterPro"/>
</dbReference>
<dbReference type="Gene3D" id="3.90.70.110">
    <property type="entry name" value="Alphavirus nsP2 protease domain"/>
    <property type="match status" value="1"/>
</dbReference>
<keyword evidence="34" id="KW-1190">Host gene expression shutoff by virus</keyword>
<sequence length="2467" mass="275344">MKVTVDVEADSPFLKALQKAFPAFEVESQQVTPNDHANARAFSHLATKLIEQEVPTGVTILDVGSAPARRLMSDHTYHCICPMKSAEDPERLANYARKLAKASGTVLDKNVSGKITDLQDVMATPDLESPTFCLHTDETCRTRAEVAVYQDVYAVHAPTSLYHQAIKGVRTAYWIGFDTTPFMFEALAGAYPAYSTNWADEQVLQARNIGLCATGLSEGRRGKLSIMRKKCLRPSDRVMFSVGSTLYTESRKLLRSWHLPSVFHLKGKNSFTCRCDTVVSCEGYVVKKITISPGIYGKTVDYAVTHHAEGFLMCKITDTVRGERVSFPVCTYVPATICDQMTGILATDVTPEDAQKLLVGLNQRIVVNGRTQRNTNTMKNYLLPVVAQAFSKWAREARADMEDEKPLGTRERTLTCCCLWAFKSHKTHTMYKRPETQTIVKVPSTFDSFVIPSLWSSSLSMGIRQRIKLLLSARTAQGLPYSGDRTEARAAEEEEKEVQEAELTRAALPPLVSGSCADDIAQVDVEELTFRAGAGVVETPRNALKVTPQAHDHLIGSYLILSPQTVLKSEKLAPIHPLAEQVTVMTHSGRSGRYPVDKYDGRVLIPTGAAIPVSEFQALSESATMVYNEREFINRKLHHIALYGPALNTDEESYEKVRAERAETEYVFDVDKKACIKKEEASGLVLTGDLINPPFHEFAYEGLKIRPAAPYHTTIIGVFGVPGSGKSAIIKNMVTTRDLVASGKKENCQEIMNDVKRQRGLDVTARTVDSILLNGCKKGVENLYVDEAFACHSGTLLALIALVRPSGKVVLCGDPKQCGFFNLMQLKVHYNHNICTRVLHKSISRRCTLPVTAIVSTLHYQGKMRTTNRCNTPIQIDTTGSSKPASGDIVLTCFRGWVKQLQIDYRGHEVMTAAASQGLTRKGVYAVRQKVNENPLYSPLSEHVNVLLTRTENRLVWKTLSGDPWIKVLTNVPRGDFSATLEEWQEEHDGIMRVLNERPAEVDPFQNKAKVCWAKCLVQVLETAGIRMTAEEWNTILAFREDRAYSPEVALNEICTRYYGVDLDSGLFSAQSVSLFYENNHWDNKPGGRMYGFNHEVARKYAARFPFLRGNMNSGLQLNVPERKLQPFSAECNIVPSNRRLPHALVTSYQQCRGERVEWLLKKIPGHQMLLVSEYNLVIPHKRVFWIAPPRVSGADRTYDLDLGLPMDAGRYDLVFVNIHTEYRQHHYQQCVDHSMRLQMLGGDSLHLLRPGGSLLMRAYGYADRVSEMVVTALARKFSAFRVLRPACVTSNTEVFLLFSNFDNGRRAVTLHQANQKLSSMYACNGLHTAGCAPSYRVRRADISGHSEEAVVNAANAKGTVSDGVCRAVAKKWPSSFKGAATPVGTAKMIRADGMTVIHAVGPNFSTVTEAEGDRELAAAYRAVANIISTNNIKSVAVPLLSTGTFSGGKDRVMQSLNHLFTALDATDADVVIYCRDKNWEKKIQEAIDRRTAIELVSEDVTLETDLVRVHPDSCLVGRNGYSATDGKLYSYLEGTRFHQTAVDMAEISTLWPRLQDANEQICLYALGETMDSIRTKCPVEDADSSTPPKTVPCLCRYAMTAERVARLRMNNTKNIIVCSSFPLPKYRIEGVQKVKCDRVLIFDQTVPSLVSPRKYIQQPPEQLDNVSLTSTTSTGSAWSFPSETTYETMEVVAEVHTEPPIPPPRRRRAAVAQLRQDLEVTEEIEPYVTQQAEVMVMERVATTDIRAIPVPARRAITMPVPAPRVRKVATEPPLEPEAPIPAPRKRRTTSTSPPHNPEDFVPRVPVELPWEPEDLDIQFGDLEPRRRNTRDRDVSTGIQFGDIDFNQSWLGRAGAYIFSSDTGPGHLQQKSVRQHELPCETLYAHEDERIYPPAFDGEKEKVLQAKMQMAPTEANKSRYQSRKVENMKALIVERLREGAKLYLHEQTDKVPTYTSKYPRPVYSPSVDDSLSDPEVAVAACNSFLEENYPTVANYQITDEYDAYLDLVDGSESCLDRATFCPAKLRCYPKHHAYHQPQIRSAVPSPFQNTLQNVLAAATKRNCNVTQMRELPTMDSAVFNVESFKKYACTGEYWQEFKDNPIRITTENITTYVAKLKGPKAAALFAKTHNLVPLQEVPMDRFVMDMKRDVKVTPGTKHTEERPKVQVIQAAEPLATAYLCGIHRELVRRLKAVLTPNIHTLFDMSAEDFDAIIAAHFQPGDAVLETDIASFDKSQDDSLALTALMLLEDLGVDQELLDLIEAAFGEITSVHLPTGTRFKFGAMMKSGMFLTLFINTLLNIVIACRVLRDKLSSSACAAFIGDDNIVHGVRSDPLMAERCASWVNMEVKIIDATMCEKPPYFCGGFILYDSVAGTACRVADPLKRLFKLGKPLPADDNQDEDRRRALKDETVKWSRIGLREELDVALSSRYQVSGVGNITRAMSTLSKSLKSFRKIRGPIIHLYGGPK</sequence>
<evidence type="ECO:0000256" key="13">
    <source>
        <dbReference type="ARBA" id="ARBA00022562"/>
    </source>
</evidence>
<organism evidence="63">
    <name type="scientific">Getah virus</name>
    <name type="common">GETV</name>
    <dbReference type="NCBI Taxonomy" id="59300"/>
    <lineage>
        <taxon>Viruses</taxon>
        <taxon>Riboviria</taxon>
        <taxon>Orthornavirae</taxon>
        <taxon>Kitrinoviricota</taxon>
        <taxon>Alsuviricetes</taxon>
        <taxon>Martellivirales</taxon>
        <taxon>Togaviridae</taxon>
        <taxon>Alphavirus</taxon>
        <taxon>Alphavirus getah</taxon>
    </lineage>
</organism>
<comment type="catalytic activity">
    <reaction evidence="53">
        <text>RNA(n) + ATP = RNA(n)-3'-adenine ribonucleotide + diphosphate</text>
        <dbReference type="Rhea" id="RHEA:11332"/>
        <dbReference type="Rhea" id="RHEA-COMP:14527"/>
        <dbReference type="Rhea" id="RHEA-COMP:17347"/>
        <dbReference type="ChEBI" id="CHEBI:30616"/>
        <dbReference type="ChEBI" id="CHEBI:33019"/>
        <dbReference type="ChEBI" id="CHEBI:140395"/>
        <dbReference type="ChEBI" id="CHEBI:173115"/>
        <dbReference type="EC" id="2.7.7.19"/>
    </reaction>
</comment>
<keyword evidence="33" id="KW-0693">Viral RNA replication</keyword>
<dbReference type="GO" id="GO:0042025">
    <property type="term" value="C:host cell nucleus"/>
    <property type="evidence" value="ECO:0007669"/>
    <property type="project" value="UniProtKB-SubCell"/>
</dbReference>
<dbReference type="PROSITE" id="PS51657">
    <property type="entry name" value="PSRV_HELICASE"/>
    <property type="match status" value="1"/>
</dbReference>
<dbReference type="GO" id="GO:0008234">
    <property type="term" value="F:cysteine-type peptidase activity"/>
    <property type="evidence" value="ECO:0007669"/>
    <property type="project" value="UniProtKB-KW"/>
</dbReference>
<evidence type="ECO:0000256" key="57">
    <source>
        <dbReference type="SAM" id="MobiDB-lite"/>
    </source>
</evidence>
<reference evidence="63" key="1">
    <citation type="submission" date="2020-03" db="EMBL/GenBank/DDBJ databases">
        <authorList>
            <person name="Xu P."/>
            <person name="Cui Z."/>
            <person name="Kong L."/>
            <person name="Li W."/>
            <person name="Sun Y."/>
            <person name="Zhao S."/>
            <person name="Miao X."/>
            <person name="Xia P."/>
        </authorList>
    </citation>
    <scope>NUCLEOTIDE SEQUENCE</scope>
    <source>
        <strain evidence="63">JS18</strain>
    </source>
</reference>
<dbReference type="EMBL" id="MT210319">
    <property type="protein sequence ID" value="QRM13507.1"/>
    <property type="molecule type" value="Genomic_RNA"/>
</dbReference>
<evidence type="ECO:0000256" key="23">
    <source>
        <dbReference type="ARBA" id="ARBA00022741"/>
    </source>
</evidence>
<keyword evidence="10" id="KW-0696">RNA-directed RNA polymerase</keyword>
<evidence type="ECO:0000313" key="63">
    <source>
        <dbReference type="EMBL" id="QRM13507.1"/>
    </source>
</evidence>
<dbReference type="Pfam" id="PF01660">
    <property type="entry name" value="Vmethyltransf"/>
    <property type="match status" value="1"/>
</dbReference>
<dbReference type="InterPro" id="IPR043472">
    <property type="entry name" value="Macro_dom-like"/>
</dbReference>
<dbReference type="Gene3D" id="3.40.50.300">
    <property type="entry name" value="P-loop containing nucleotide triphosphate hydrolases"/>
    <property type="match status" value="2"/>
</dbReference>
<dbReference type="GO" id="GO:0017111">
    <property type="term" value="F:ribonucleoside triphosphate phosphatase activity"/>
    <property type="evidence" value="ECO:0007669"/>
    <property type="project" value="UniProtKB-EC"/>
</dbReference>
<dbReference type="GO" id="GO:0032259">
    <property type="term" value="P:methylation"/>
    <property type="evidence" value="ECO:0007669"/>
    <property type="project" value="UniProtKB-KW"/>
</dbReference>
<organismHost>
    <name type="scientific">Homo sapiens</name>
    <name type="common">Human</name>
    <dbReference type="NCBI Taxonomy" id="9606"/>
</organismHost>
<dbReference type="GO" id="GO:0006508">
    <property type="term" value="P:proteolysis"/>
    <property type="evidence" value="ECO:0007669"/>
    <property type="project" value="UniProtKB-KW"/>
</dbReference>
<evidence type="ECO:0000256" key="1">
    <source>
        <dbReference type="ARBA" id="ARBA00001936"/>
    </source>
</evidence>
<keyword evidence="11" id="KW-1036">Host cytoplasmic vesicle</keyword>
<keyword evidence="14" id="KW-0945">Host-virus interaction</keyword>
<keyword evidence="17 56" id="KW-0645">Protease</keyword>
<dbReference type="Pfam" id="PF00978">
    <property type="entry name" value="RdRP_2"/>
    <property type="match status" value="1"/>
</dbReference>
<comment type="subcellular location">
    <subcellularLocation>
        <location evidence="4">Host cell membrane</location>
        <topology evidence="4">Lipid-anchor</topology>
        <orientation evidence="4">Cytoplasmic side</orientation>
    </subcellularLocation>
    <subcellularLocation>
        <location evidence="7">Host cell projection</location>
        <location evidence="7">Host filopodium</location>
    </subcellularLocation>
    <subcellularLocation>
        <location evidence="8">Host cytoplasmic vesicle membrane</location>
        <topology evidence="8">Lipid-anchor</topology>
    </subcellularLocation>
    <subcellularLocation>
        <location evidence="6">Host cytoplasmic vesicle membrane</location>
        <topology evidence="6">Peripheral membrane protein</topology>
    </subcellularLocation>
    <subcellularLocation>
        <location evidence="5">Host nucleus</location>
    </subcellularLocation>
</comment>
<dbReference type="Pfam" id="PF01707">
    <property type="entry name" value="Peptidase_C9"/>
    <property type="match status" value="1"/>
</dbReference>
<evidence type="ECO:0000256" key="45">
    <source>
        <dbReference type="ARBA" id="ARBA00023718"/>
    </source>
</evidence>
<evidence type="ECO:0000256" key="14">
    <source>
        <dbReference type="ARBA" id="ARBA00022581"/>
    </source>
</evidence>
<dbReference type="GO" id="GO:0005524">
    <property type="term" value="F:ATP binding"/>
    <property type="evidence" value="ECO:0007669"/>
    <property type="project" value="UniProtKB-KW"/>
</dbReference>
<dbReference type="InterPro" id="IPR002589">
    <property type="entry name" value="Macro_dom"/>
</dbReference>
<dbReference type="Pfam" id="PF01443">
    <property type="entry name" value="Viral_helicase1"/>
    <property type="match status" value="1"/>
</dbReference>
<comment type="catalytic activity">
    <reaction evidence="55">
        <text>N(tele)-(N(7)-methylguanosine 5'-phospho)-L-histidyl-[protein] + a 5'-end diphospho-(purine-ribonucleoside) in mRNA + H(+) = a 5'-end (N(7)-methyl 5'-triphosphoguanosine)-(purine-ribonucleoside) in mRNA + L-histidyl-[protein]</text>
        <dbReference type="Rhea" id="RHEA:54800"/>
        <dbReference type="Rhea" id="RHEA-COMP:9745"/>
        <dbReference type="Rhea" id="RHEA-COMP:12925"/>
        <dbReference type="Rhea" id="RHEA-COMP:13929"/>
        <dbReference type="Rhea" id="RHEA-COMP:13995"/>
        <dbReference type="ChEBI" id="CHEBI:15378"/>
        <dbReference type="ChEBI" id="CHEBI:29979"/>
        <dbReference type="ChEBI" id="CHEBI:133968"/>
        <dbReference type="ChEBI" id="CHEBI:138276"/>
        <dbReference type="ChEBI" id="CHEBI:138334"/>
    </reaction>
</comment>
<comment type="cofactor">
    <cofactor evidence="1">
        <name>Mn(2+)</name>
        <dbReference type="ChEBI" id="CHEBI:29035"/>
    </cofactor>
</comment>
<keyword evidence="12" id="KW-1032">Host cell membrane</keyword>
<evidence type="ECO:0000259" key="58">
    <source>
        <dbReference type="PROSITE" id="PS50507"/>
    </source>
</evidence>
<dbReference type="GO" id="GO:0016556">
    <property type="term" value="P:mRNA modification"/>
    <property type="evidence" value="ECO:0007669"/>
    <property type="project" value="InterPro"/>
</dbReference>
<feature type="domain" description="Peptidase C9" evidence="60">
    <location>
        <begin position="1003"/>
        <end position="1325"/>
    </location>
</feature>
<dbReference type="GO" id="GO:0039694">
    <property type="term" value="P:viral RNA genome replication"/>
    <property type="evidence" value="ECO:0007669"/>
    <property type="project" value="InterPro"/>
</dbReference>
<dbReference type="GO" id="GO:0005525">
    <property type="term" value="F:GTP binding"/>
    <property type="evidence" value="ECO:0007669"/>
    <property type="project" value="UniProtKB-KW"/>
</dbReference>
<dbReference type="GO" id="GO:0046872">
    <property type="term" value="F:metal ion binding"/>
    <property type="evidence" value="ECO:0007669"/>
    <property type="project" value="UniProtKB-KW"/>
</dbReference>
<dbReference type="SUPFAM" id="SSF52540">
    <property type="entry name" value="P-loop containing nucleoside triphosphate hydrolases"/>
    <property type="match status" value="1"/>
</dbReference>
<dbReference type="GO" id="GO:0039657">
    <property type="term" value="P:symbiont-mediated suppression of host gene expression"/>
    <property type="evidence" value="ECO:0007669"/>
    <property type="project" value="UniProtKB-KW"/>
</dbReference>
<evidence type="ECO:0000256" key="30">
    <source>
        <dbReference type="ARBA" id="ARBA00022843"/>
    </source>
</evidence>
<organismHost>
    <name type="scientific">Aedes vexans</name>
    <name type="common">Inland floodwater mosquito</name>
    <name type="synonym">Culex vexans</name>
    <dbReference type="NCBI Taxonomy" id="7163"/>
</organismHost>
<keyword evidence="27" id="KW-0788">Thiol protease</keyword>
<organismHost>
    <name type="scientific">Vulpes vulpes</name>
    <name type="common">Red fox</name>
    <dbReference type="NCBI Taxonomy" id="9627"/>
</organismHost>
<keyword evidence="38" id="KW-0472">Membrane</keyword>
<evidence type="ECO:0000256" key="8">
    <source>
        <dbReference type="ARBA" id="ARBA00004615"/>
    </source>
</evidence>
<evidence type="ECO:0000256" key="20">
    <source>
        <dbReference type="ARBA" id="ARBA00022695"/>
    </source>
</evidence>
<comment type="cofactor">
    <cofactor evidence="2">
        <name>Mg(2+)</name>
        <dbReference type="ChEBI" id="CHEBI:18420"/>
    </cofactor>
</comment>
<feature type="domain" description="Alphavirus-like MT" evidence="62">
    <location>
        <begin position="27"/>
        <end position="258"/>
    </location>
</feature>
<dbReference type="PROSITE" id="PS51743">
    <property type="entry name" value="ALPHAVIRUS_MT"/>
    <property type="match status" value="1"/>
</dbReference>
<evidence type="ECO:0000256" key="53">
    <source>
        <dbReference type="ARBA" id="ARBA00048830"/>
    </source>
</evidence>
<evidence type="ECO:0000256" key="22">
    <source>
        <dbReference type="ARBA" id="ARBA00022731"/>
    </source>
</evidence>
<evidence type="ECO:0000256" key="6">
    <source>
        <dbReference type="ARBA" id="ARBA00004350"/>
    </source>
</evidence>
<dbReference type="GO" id="GO:0044162">
    <property type="term" value="C:host cell cytoplasmic vesicle membrane"/>
    <property type="evidence" value="ECO:0007669"/>
    <property type="project" value="UniProtKB-SubCell"/>
</dbReference>
<evidence type="ECO:0000256" key="33">
    <source>
        <dbReference type="ARBA" id="ARBA00022953"/>
    </source>
</evidence>
<evidence type="ECO:0000256" key="39">
    <source>
        <dbReference type="ARBA" id="ARBA00023139"/>
    </source>
</evidence>
<evidence type="ECO:0000256" key="21">
    <source>
        <dbReference type="ARBA" id="ARBA00022723"/>
    </source>
</evidence>
<evidence type="ECO:0000256" key="51">
    <source>
        <dbReference type="ARBA" id="ARBA00048163"/>
    </source>
</evidence>
<dbReference type="CDD" id="cd21557">
    <property type="entry name" value="Macro_X_Nsp3-like"/>
    <property type="match status" value="1"/>
</dbReference>
<evidence type="ECO:0000256" key="4">
    <source>
        <dbReference type="ARBA" id="ARBA00004112"/>
    </source>
</evidence>
<dbReference type="PROSITE" id="PS51154">
    <property type="entry name" value="MACRO"/>
    <property type="match status" value="1"/>
</dbReference>
<evidence type="ECO:0000256" key="16">
    <source>
        <dbReference type="ARBA" id="ARBA00022664"/>
    </source>
</evidence>
<evidence type="ECO:0000256" key="31">
    <source>
        <dbReference type="ARBA" id="ARBA00022870"/>
    </source>
</evidence>
<comment type="catalytic activity">
    <reaction evidence="48">
        <text>a ribonucleoside 5'-triphosphate + H2O = a ribonucleoside 5'-diphosphate + phosphate + H(+)</text>
        <dbReference type="Rhea" id="RHEA:23680"/>
        <dbReference type="ChEBI" id="CHEBI:15377"/>
        <dbReference type="ChEBI" id="CHEBI:15378"/>
        <dbReference type="ChEBI" id="CHEBI:43474"/>
        <dbReference type="ChEBI" id="CHEBI:57930"/>
        <dbReference type="ChEBI" id="CHEBI:61557"/>
        <dbReference type="EC" id="3.6.1.15"/>
    </reaction>
</comment>
<evidence type="ECO:0000256" key="55">
    <source>
        <dbReference type="ARBA" id="ARBA00049329"/>
    </source>
</evidence>
<keyword evidence="37" id="KW-0342">GTP-binding</keyword>
<feature type="region of interest" description="Disordered" evidence="57">
    <location>
        <begin position="1768"/>
        <end position="1803"/>
    </location>
</feature>
<dbReference type="FunFam" id="3.40.50.300:FF:001415">
    <property type="entry name" value="Polyprotein P1234"/>
    <property type="match status" value="1"/>
</dbReference>
<keyword evidence="22" id="KW-1191">Eukaryotic host transcription shutoff by virus</keyword>
<evidence type="ECO:0000256" key="7">
    <source>
        <dbReference type="ARBA" id="ARBA00004490"/>
    </source>
</evidence>
<dbReference type="SUPFAM" id="SSF52949">
    <property type="entry name" value="Macro domain-like"/>
    <property type="match status" value="1"/>
</dbReference>
<evidence type="ECO:0000256" key="10">
    <source>
        <dbReference type="ARBA" id="ARBA00022484"/>
    </source>
</evidence>
<dbReference type="CDD" id="cd23250">
    <property type="entry name" value="Togaviridae_RdRp"/>
    <property type="match status" value="1"/>
</dbReference>
<evidence type="ECO:0000256" key="46">
    <source>
        <dbReference type="ARBA" id="ARBA00029613"/>
    </source>
</evidence>
<dbReference type="Pfam" id="PF01661">
    <property type="entry name" value="Macro"/>
    <property type="match status" value="1"/>
</dbReference>
<evidence type="ECO:0000256" key="44">
    <source>
        <dbReference type="ARBA" id="ARBA00023288"/>
    </source>
</evidence>
<comment type="catalytic activity">
    <reaction evidence="50">
        <text>ATP + H2O = ADP + phosphate + H(+)</text>
        <dbReference type="Rhea" id="RHEA:13065"/>
        <dbReference type="ChEBI" id="CHEBI:15377"/>
        <dbReference type="ChEBI" id="CHEBI:15378"/>
        <dbReference type="ChEBI" id="CHEBI:30616"/>
        <dbReference type="ChEBI" id="CHEBI:43474"/>
        <dbReference type="ChEBI" id="CHEBI:456216"/>
        <dbReference type="EC" id="3.6.4.13"/>
    </reaction>
</comment>
<dbReference type="InterPro" id="IPR049329">
    <property type="entry name" value="ToMV_Hel_N"/>
</dbReference>
<evidence type="ECO:0000256" key="37">
    <source>
        <dbReference type="ARBA" id="ARBA00023134"/>
    </source>
</evidence>
<keyword evidence="19" id="KW-0949">S-adenosyl-L-methionine</keyword>
<comment type="catalytic activity">
    <reaction evidence="45">
        <text>GTP + S-adenosyl-L-methionine = N(7)-methyl-GTP + S-adenosyl-L-homocysteine</text>
        <dbReference type="Rhea" id="RHEA:46948"/>
        <dbReference type="ChEBI" id="CHEBI:37565"/>
        <dbReference type="ChEBI" id="CHEBI:57856"/>
        <dbReference type="ChEBI" id="CHEBI:59789"/>
        <dbReference type="ChEBI" id="CHEBI:87133"/>
    </reaction>
</comment>
<keyword evidence="29" id="KW-0067">ATP-binding</keyword>
<dbReference type="Gene3D" id="3.40.50.150">
    <property type="entry name" value="Vaccinia Virus protein VP39"/>
    <property type="match status" value="1"/>
</dbReference>
<evidence type="ECO:0000256" key="9">
    <source>
        <dbReference type="ARBA" id="ARBA00015868"/>
    </source>
</evidence>
<evidence type="ECO:0000256" key="41">
    <source>
        <dbReference type="ARBA" id="ARBA00023200"/>
    </source>
</evidence>
<keyword evidence="41" id="KW-1035">Host cytoplasm</keyword>
<keyword evidence="42" id="KW-1262">Eukaryotic host gene expression shutoff by virus</keyword>
<evidence type="ECO:0000259" key="61">
    <source>
        <dbReference type="PROSITE" id="PS51657"/>
    </source>
</evidence>
<evidence type="ECO:0000259" key="60">
    <source>
        <dbReference type="PROSITE" id="PS51520"/>
    </source>
</evidence>
<dbReference type="InterPro" id="IPR027417">
    <property type="entry name" value="P-loop_NTPase"/>
</dbReference>
<evidence type="ECO:0000256" key="42">
    <source>
        <dbReference type="ARBA" id="ARBA00023247"/>
    </source>
</evidence>
<keyword evidence="26" id="KW-0347">Helicase</keyword>
<name>A0A891LVG6_GETV</name>
<dbReference type="GO" id="GO:0003723">
    <property type="term" value="F:RNA binding"/>
    <property type="evidence" value="ECO:0007669"/>
    <property type="project" value="UniProtKB-KW"/>
</dbReference>
<evidence type="ECO:0000256" key="34">
    <source>
        <dbReference type="ARBA" id="ARBA00022995"/>
    </source>
</evidence>
<accession>A0A891LVG6</accession>
<evidence type="ECO:0000256" key="2">
    <source>
        <dbReference type="ARBA" id="ARBA00001946"/>
    </source>
</evidence>
<evidence type="ECO:0000256" key="43">
    <source>
        <dbReference type="ARBA" id="ARBA00023268"/>
    </source>
</evidence>
<evidence type="ECO:0000256" key="5">
    <source>
        <dbReference type="ARBA" id="ARBA00004147"/>
    </source>
</evidence>
<keyword evidence="24" id="KW-1034">Host cell projection</keyword>
<organismHost>
    <name type="scientific">Sus scrofa</name>
    <name type="common">Pig</name>
    <dbReference type="NCBI Taxonomy" id="9823"/>
</organismHost>
<feature type="domain" description="RdRp catalytic" evidence="58">
    <location>
        <begin position="2221"/>
        <end position="2336"/>
    </location>
</feature>
<keyword evidence="32" id="KW-0694">RNA-binding</keyword>
<comment type="catalytic activity">
    <reaction evidence="52">
        <text>4-O-(ADP-D-ribosyl)-L-aspartyl-[protein] + H2O = L-aspartyl-[protein] + ADP-D-ribose + H(+)</text>
        <dbReference type="Rhea" id="RHEA:54428"/>
        <dbReference type="Rhea" id="RHEA-COMP:9867"/>
        <dbReference type="Rhea" id="RHEA-COMP:13832"/>
        <dbReference type="ChEBI" id="CHEBI:15377"/>
        <dbReference type="ChEBI" id="CHEBI:15378"/>
        <dbReference type="ChEBI" id="CHEBI:29961"/>
        <dbReference type="ChEBI" id="CHEBI:57967"/>
        <dbReference type="ChEBI" id="CHEBI:138102"/>
    </reaction>
    <physiologicalReaction direction="left-to-right" evidence="52">
        <dbReference type="Rhea" id="RHEA:54429"/>
    </physiologicalReaction>
</comment>
<keyword evidence="28" id="KW-0862">Zinc</keyword>
<keyword evidence="25" id="KW-0378">Hydrolase</keyword>
<keyword evidence="18" id="KW-0808">Transferase</keyword>
<evidence type="ECO:0000256" key="3">
    <source>
        <dbReference type="ARBA" id="ARBA00002589"/>
    </source>
</evidence>
<dbReference type="InterPro" id="IPR002588">
    <property type="entry name" value="Alphavirus-like_MT_dom"/>
</dbReference>
<dbReference type="InterPro" id="IPR048891">
    <property type="entry name" value="nsP3_ZBD"/>
</dbReference>
<dbReference type="InterPro" id="IPR007094">
    <property type="entry name" value="RNA-dir_pol_PSvirus"/>
</dbReference>
<evidence type="ECO:0000256" key="19">
    <source>
        <dbReference type="ARBA" id="ARBA00022691"/>
    </source>
</evidence>
<evidence type="ECO:0000256" key="15">
    <source>
        <dbReference type="ARBA" id="ARBA00022603"/>
    </source>
</evidence>
<feature type="compositionally biased region" description="Pro residues" evidence="57">
    <location>
        <begin position="1774"/>
        <end position="1783"/>
    </location>
</feature>
<keyword evidence="36" id="KW-1104">Inhibition of host RNA polymerase II by virus</keyword>